<dbReference type="OrthoDB" id="1016457at2"/>
<dbReference type="PANTHER" id="PTHR30477:SF13">
    <property type="entry name" value="IRON TRANSPORT SYSTEM MEMBRANE PROTEIN HI_0360-RELATED"/>
    <property type="match status" value="1"/>
</dbReference>
<proteinExistence type="inferred from homology"/>
<dbReference type="InterPro" id="IPR037294">
    <property type="entry name" value="ABC_BtuC-like"/>
</dbReference>
<protein>
    <submittedName>
        <fullName evidence="8">Membrane protein</fullName>
    </submittedName>
</protein>
<evidence type="ECO:0000256" key="5">
    <source>
        <dbReference type="ARBA" id="ARBA00023136"/>
    </source>
</evidence>
<dbReference type="SUPFAM" id="SSF81345">
    <property type="entry name" value="ABC transporter involved in vitamin B12 uptake, BtuC"/>
    <property type="match status" value="1"/>
</dbReference>
<sequence>MDFVSIFIEPWQYAFMQRGLTVGLTTAIVCGVISCWLILIGWSLLGDAISHAVLPGVVLSYIFGVPFTIGALVFAAIAVSLIGGMRSGKLVKEDAAIGIVFTTLFALGTVLISVTPSQTDLNHILFGNLLGITSGDLWQVLVLGAITLVVILLKRRDLTLFAFDPVHARSIGLSPRSLSALLLGALAVTVVISFQAVGVILVVAMLITPGATARLLTDSIWKMMWLSPLIACLCVATGIILSYVFDTSSGGMIGVVLGVVFAIVYLFSPQGVISNVMQRRKAMAKL</sequence>
<comment type="subcellular location">
    <subcellularLocation>
        <location evidence="6">Cell membrane</location>
        <topology evidence="6">Multi-pass membrane protein</topology>
    </subcellularLocation>
    <subcellularLocation>
        <location evidence="1">Membrane</location>
        <topology evidence="1">Multi-pass membrane protein</topology>
    </subcellularLocation>
</comment>
<dbReference type="PANTHER" id="PTHR30477">
    <property type="entry name" value="ABC-TRANSPORTER METAL-BINDING PROTEIN"/>
    <property type="match status" value="1"/>
</dbReference>
<evidence type="ECO:0000313" key="11">
    <source>
        <dbReference type="Proteomes" id="UP000315353"/>
    </source>
</evidence>
<evidence type="ECO:0000256" key="4">
    <source>
        <dbReference type="ARBA" id="ARBA00022989"/>
    </source>
</evidence>
<dbReference type="EMBL" id="CP009246">
    <property type="protein sequence ID" value="APT87277.1"/>
    <property type="molecule type" value="Genomic_DNA"/>
</dbReference>
<evidence type="ECO:0000256" key="3">
    <source>
        <dbReference type="ARBA" id="ARBA00022692"/>
    </source>
</evidence>
<evidence type="ECO:0000313" key="9">
    <source>
        <dbReference type="EMBL" id="GEB98085.1"/>
    </source>
</evidence>
<gene>
    <name evidence="9" type="ORF">CFL01nite_15800</name>
    <name evidence="8" type="ORF">CFLV_08780</name>
</gene>
<dbReference type="GO" id="GO:0043190">
    <property type="term" value="C:ATP-binding cassette (ABC) transporter complex"/>
    <property type="evidence" value="ECO:0007669"/>
    <property type="project" value="InterPro"/>
</dbReference>
<feature type="transmembrane region" description="Helical" evidence="7">
    <location>
        <begin position="20"/>
        <end position="45"/>
    </location>
</feature>
<evidence type="ECO:0000313" key="10">
    <source>
        <dbReference type="Proteomes" id="UP000185479"/>
    </source>
</evidence>
<dbReference type="GO" id="GO:0010043">
    <property type="term" value="P:response to zinc ion"/>
    <property type="evidence" value="ECO:0007669"/>
    <property type="project" value="TreeGrafter"/>
</dbReference>
<feature type="transmembrane region" description="Helical" evidence="7">
    <location>
        <begin position="223"/>
        <end position="245"/>
    </location>
</feature>
<dbReference type="KEGG" id="cfc:CFLV_08780"/>
<accession>A0A1L7CN53</accession>
<dbReference type="Pfam" id="PF00950">
    <property type="entry name" value="ABC-3"/>
    <property type="match status" value="1"/>
</dbReference>
<dbReference type="GeneID" id="82880803"/>
<feature type="transmembrane region" description="Helical" evidence="7">
    <location>
        <begin position="57"/>
        <end position="83"/>
    </location>
</feature>
<feature type="transmembrane region" description="Helical" evidence="7">
    <location>
        <begin position="137"/>
        <end position="153"/>
    </location>
</feature>
<keyword evidence="3 6" id="KW-0812">Transmembrane</keyword>
<keyword evidence="6" id="KW-0813">Transport</keyword>
<organism evidence="8 10">
    <name type="scientific">Corynebacterium flavescens</name>
    <dbReference type="NCBI Taxonomy" id="28028"/>
    <lineage>
        <taxon>Bacteria</taxon>
        <taxon>Bacillati</taxon>
        <taxon>Actinomycetota</taxon>
        <taxon>Actinomycetes</taxon>
        <taxon>Mycobacteriales</taxon>
        <taxon>Corynebacteriaceae</taxon>
        <taxon>Corynebacterium</taxon>
    </lineage>
</organism>
<evidence type="ECO:0000256" key="2">
    <source>
        <dbReference type="ARBA" id="ARBA00008034"/>
    </source>
</evidence>
<feature type="transmembrane region" description="Helical" evidence="7">
    <location>
        <begin position="251"/>
        <end position="273"/>
    </location>
</feature>
<keyword evidence="4 7" id="KW-1133">Transmembrane helix</keyword>
<dbReference type="Proteomes" id="UP000185479">
    <property type="component" value="Chromosome"/>
</dbReference>
<dbReference type="Proteomes" id="UP000315353">
    <property type="component" value="Unassembled WGS sequence"/>
</dbReference>
<feature type="transmembrane region" description="Helical" evidence="7">
    <location>
        <begin position="95"/>
        <end position="117"/>
    </location>
</feature>
<dbReference type="Gene3D" id="1.10.3470.10">
    <property type="entry name" value="ABC transporter involved in vitamin B12 uptake, BtuC"/>
    <property type="match status" value="1"/>
</dbReference>
<name>A0A1L7CN53_CORFL</name>
<dbReference type="RefSeq" id="WP_075730206.1">
    <property type="nucleotide sequence ID" value="NZ_BJNB01000023.1"/>
</dbReference>
<reference evidence="8 10" key="1">
    <citation type="submission" date="2014-08" db="EMBL/GenBank/DDBJ databases">
        <title>Complete genome sequence of Corynebacterium flavescens OJ8(T)(=DSM 20296(T)), isolated from cheese.</title>
        <authorList>
            <person name="Ruckert C."/>
            <person name="Albersmeier A."/>
            <person name="Winkler A."/>
            <person name="Kalinowski J."/>
        </authorList>
    </citation>
    <scope>NUCLEOTIDE SEQUENCE [LARGE SCALE GENOMIC DNA]</scope>
    <source>
        <strain evidence="8 10">OJ8</strain>
    </source>
</reference>
<dbReference type="EMBL" id="BJNB01000023">
    <property type="protein sequence ID" value="GEB98085.1"/>
    <property type="molecule type" value="Genomic_DNA"/>
</dbReference>
<dbReference type="FunFam" id="1.10.3470.10:FF:000003">
    <property type="entry name" value="Iron ABC transporter permease SitD"/>
    <property type="match status" value="1"/>
</dbReference>
<keyword evidence="10" id="KW-1185">Reference proteome</keyword>
<reference evidence="9 11" key="2">
    <citation type="submission" date="2019-06" db="EMBL/GenBank/DDBJ databases">
        <title>Whole genome shotgun sequence of Corynebacterium flavescens NBRC 14136.</title>
        <authorList>
            <person name="Hosoyama A."/>
            <person name="Uohara A."/>
            <person name="Ohji S."/>
            <person name="Ichikawa N."/>
        </authorList>
    </citation>
    <scope>NUCLEOTIDE SEQUENCE [LARGE SCALE GENOMIC DNA]</scope>
    <source>
        <strain evidence="9 11">NBRC 14136</strain>
    </source>
</reference>
<dbReference type="CDD" id="cd06550">
    <property type="entry name" value="TM_ABC_iron-siderophores_like"/>
    <property type="match status" value="1"/>
</dbReference>
<dbReference type="InterPro" id="IPR001626">
    <property type="entry name" value="ABC_TroCD"/>
</dbReference>
<evidence type="ECO:0000256" key="7">
    <source>
        <dbReference type="SAM" id="Phobius"/>
    </source>
</evidence>
<evidence type="ECO:0000256" key="6">
    <source>
        <dbReference type="RuleBase" id="RU003943"/>
    </source>
</evidence>
<comment type="similarity">
    <text evidence="2 6">Belongs to the ABC-3 integral membrane protein family.</text>
</comment>
<evidence type="ECO:0000313" key="8">
    <source>
        <dbReference type="EMBL" id="APT87277.1"/>
    </source>
</evidence>
<dbReference type="STRING" id="28028.CFLV_08780"/>
<keyword evidence="5 7" id="KW-0472">Membrane</keyword>
<dbReference type="AlphaFoldDB" id="A0A1L7CN53"/>
<dbReference type="GO" id="GO:0071281">
    <property type="term" value="P:cellular response to iron ion"/>
    <property type="evidence" value="ECO:0007669"/>
    <property type="project" value="UniProtKB-ARBA"/>
</dbReference>
<evidence type="ECO:0000256" key="1">
    <source>
        <dbReference type="ARBA" id="ARBA00004141"/>
    </source>
</evidence>
<dbReference type="GO" id="GO:0055085">
    <property type="term" value="P:transmembrane transport"/>
    <property type="evidence" value="ECO:0007669"/>
    <property type="project" value="InterPro"/>
</dbReference>